<dbReference type="PANTHER" id="PTHR11783">
    <property type="entry name" value="SULFOTRANSFERASE SULT"/>
    <property type="match status" value="1"/>
</dbReference>
<accession>A0A2A4KBH0</accession>
<protein>
    <recommendedName>
        <fullName evidence="3">Sulfotransferase domain-containing protein</fullName>
    </recommendedName>
</protein>
<gene>
    <name evidence="4" type="ORF">B5V51_7</name>
</gene>
<evidence type="ECO:0000313" key="4">
    <source>
        <dbReference type="EMBL" id="PCG81090.1"/>
    </source>
</evidence>
<evidence type="ECO:0000259" key="3">
    <source>
        <dbReference type="Pfam" id="PF00685"/>
    </source>
</evidence>
<dbReference type="InterPro" id="IPR000863">
    <property type="entry name" value="Sulfotransferase_dom"/>
</dbReference>
<proteinExistence type="inferred from homology"/>
<sequence>MEGQSVSTRFPYEIKELHPEEKAELARLYASEPDFISVGPKKYILLRPYCDDAANIYNMPVRPSDIFVVTYQRSGTTWTQELVWLLANDLDYETAAKIPLTERFRFLELFTFFNKNWQKNLLDRSQDKAKAQALIEKIATPVTERLLSAPSPRFIKTHLPMSLLPPNLLDTAKVVYVARDPRDVAVSCYHHSKLFRVLDFPSPFKDFWNLFIRGLFTMLPFFDTVKEAWELRHHPNMLFLFYEELIQDLPAVIRRVADFLGKEVTAEQLAHLCDHLSFDNFKQNDSVNFEELREYGVLSPDEKFIRKGKAGGWHEYFDDEMTQQAEKWIQDNLRDTDLRFPSM</sequence>
<dbReference type="AlphaFoldDB" id="A0A2A4KBH0"/>
<dbReference type="Gene3D" id="3.40.50.300">
    <property type="entry name" value="P-loop containing nucleotide triphosphate hydrolases"/>
    <property type="match status" value="1"/>
</dbReference>
<evidence type="ECO:0000256" key="1">
    <source>
        <dbReference type="ARBA" id="ARBA00005771"/>
    </source>
</evidence>
<dbReference type="STRING" id="7102.A0A2A4KBH0"/>
<dbReference type="SUPFAM" id="SSF52540">
    <property type="entry name" value="P-loop containing nucleoside triphosphate hydrolases"/>
    <property type="match status" value="1"/>
</dbReference>
<comment type="caution">
    <text evidence="4">The sequence shown here is derived from an EMBL/GenBank/DDBJ whole genome shotgun (WGS) entry which is preliminary data.</text>
</comment>
<dbReference type="EMBL" id="NWSH01000001">
    <property type="protein sequence ID" value="PCG81090.1"/>
    <property type="molecule type" value="Genomic_DNA"/>
</dbReference>
<evidence type="ECO:0000256" key="2">
    <source>
        <dbReference type="ARBA" id="ARBA00022679"/>
    </source>
</evidence>
<organism evidence="4">
    <name type="scientific">Heliothis virescens</name>
    <name type="common">Tobacco budworm moth</name>
    <dbReference type="NCBI Taxonomy" id="7102"/>
    <lineage>
        <taxon>Eukaryota</taxon>
        <taxon>Metazoa</taxon>
        <taxon>Ecdysozoa</taxon>
        <taxon>Arthropoda</taxon>
        <taxon>Hexapoda</taxon>
        <taxon>Insecta</taxon>
        <taxon>Pterygota</taxon>
        <taxon>Neoptera</taxon>
        <taxon>Endopterygota</taxon>
        <taxon>Lepidoptera</taxon>
        <taxon>Glossata</taxon>
        <taxon>Ditrysia</taxon>
        <taxon>Noctuoidea</taxon>
        <taxon>Noctuidae</taxon>
        <taxon>Heliothinae</taxon>
        <taxon>Heliothis</taxon>
    </lineage>
</organism>
<keyword evidence="2" id="KW-0808">Transferase</keyword>
<feature type="domain" description="Sulfotransferase" evidence="3">
    <location>
        <begin position="63"/>
        <end position="336"/>
    </location>
</feature>
<dbReference type="GO" id="GO:0008146">
    <property type="term" value="F:sulfotransferase activity"/>
    <property type="evidence" value="ECO:0007669"/>
    <property type="project" value="InterPro"/>
</dbReference>
<dbReference type="InterPro" id="IPR027417">
    <property type="entry name" value="P-loop_NTPase"/>
</dbReference>
<name>A0A2A4KBH0_HELVI</name>
<reference evidence="4" key="1">
    <citation type="submission" date="2017-09" db="EMBL/GenBank/DDBJ databases">
        <title>Contemporary evolution of a Lepidopteran species, Heliothis virescens, in response to modern agricultural practices.</title>
        <authorList>
            <person name="Fritz M.L."/>
            <person name="Deyonke A.M."/>
            <person name="Papanicolaou A."/>
            <person name="Micinski S."/>
            <person name="Westbrook J."/>
            <person name="Gould F."/>
        </authorList>
    </citation>
    <scope>NUCLEOTIDE SEQUENCE [LARGE SCALE GENOMIC DNA]</scope>
    <source>
        <strain evidence="4">HvINT-</strain>
        <tissue evidence="4">Whole body</tissue>
    </source>
</reference>
<dbReference type="Pfam" id="PF00685">
    <property type="entry name" value="Sulfotransfer_1"/>
    <property type="match status" value="1"/>
</dbReference>
<comment type="similarity">
    <text evidence="1">Belongs to the sulfotransferase 1 family.</text>
</comment>